<dbReference type="RefSeq" id="WP_190474149.1">
    <property type="nucleotide sequence ID" value="NZ_JACJPW010000133.1"/>
</dbReference>
<feature type="region of interest" description="Disordered" evidence="2">
    <location>
        <begin position="472"/>
        <end position="583"/>
    </location>
</feature>
<feature type="coiled-coil region" evidence="1">
    <location>
        <begin position="226"/>
        <end position="253"/>
    </location>
</feature>
<dbReference type="Proteomes" id="UP000641646">
    <property type="component" value="Unassembled WGS sequence"/>
</dbReference>
<evidence type="ECO:0000256" key="1">
    <source>
        <dbReference type="SAM" id="Coils"/>
    </source>
</evidence>
<evidence type="ECO:0000313" key="3">
    <source>
        <dbReference type="EMBL" id="MBD2185645.1"/>
    </source>
</evidence>
<keyword evidence="1" id="KW-0175">Coiled coil</keyword>
<keyword evidence="4" id="KW-1185">Reference proteome</keyword>
<name>A0A926ZK81_9CYAN</name>
<sequence length="631" mass="70647">MPSPAGRYRSRLFNVLSRQYRRMKDQSDRALRHLQVGATWTAQILLYPAYLTIQAVRLAGKQLKQAVNHSNSTTKNLPSADIPIQRVLETAISLSPPPDVLGEAVATAENIDFSDKFAKEREIQAIASLLETRNLVLVTPQNEIREILTAEDQQELHKRITFELSDYYHQQFIASTAKATLVNYLPILEDRPHLFPPIRLFRQFMTWMQTGPVATLVNLFQEETLLHDLEAKTVQLKLKSQELKLKSQELQQKIEKSAVVAAKPTSENAISSETENPSDPIATLTETPLPETEEIIVPSFIYSLDNTIAELESGNLAVMTEVTASLAHRSHEFLQVVKTRWVDAHATVIEVENSAIDNPETHHLKFKVQSLIKAAIDYFFGANSTVKLPSQTIPALTAAEQTLENLPAIAPSLPQSKQPLFNLSKLLPRESPKSPASEILTSSLLSANINKEDPWLTQSDLFGNSGSRTLEKLAQRAGKKPPPVQETGLGEGEDMEKNNNIYMKATLLSEPETGRSKSVVKNRHSENRHSDREEGRKNTRPKSKPTENKTAKSVATNTSLAASNRNTNEGDRTSSPRNSESDWIEIKAKPAGYVKHPLEQILEWLDLAMLWLEELIVKAFQLLHKLLTSKK</sequence>
<gene>
    <name evidence="3" type="ORF">H6G03_32025</name>
</gene>
<accession>A0A926ZK81</accession>
<reference evidence="3" key="2">
    <citation type="submission" date="2020-08" db="EMBL/GenBank/DDBJ databases">
        <authorList>
            <person name="Chen M."/>
            <person name="Teng W."/>
            <person name="Zhao L."/>
            <person name="Hu C."/>
            <person name="Zhou Y."/>
            <person name="Han B."/>
            <person name="Song L."/>
            <person name="Shu W."/>
        </authorList>
    </citation>
    <scope>NUCLEOTIDE SEQUENCE</scope>
    <source>
        <strain evidence="3">FACHB-1375</strain>
    </source>
</reference>
<dbReference type="EMBL" id="JACJPW010000133">
    <property type="protein sequence ID" value="MBD2185645.1"/>
    <property type="molecule type" value="Genomic_DNA"/>
</dbReference>
<dbReference type="AlphaFoldDB" id="A0A926ZK81"/>
<proteinExistence type="predicted"/>
<feature type="compositionally biased region" description="Polar residues" evidence="2">
    <location>
        <begin position="551"/>
        <end position="567"/>
    </location>
</feature>
<protein>
    <submittedName>
        <fullName evidence="3">Uncharacterized protein</fullName>
    </submittedName>
</protein>
<feature type="region of interest" description="Disordered" evidence="2">
    <location>
        <begin position="265"/>
        <end position="285"/>
    </location>
</feature>
<organism evidence="3 4">
    <name type="scientific">Aerosakkonema funiforme FACHB-1375</name>
    <dbReference type="NCBI Taxonomy" id="2949571"/>
    <lineage>
        <taxon>Bacteria</taxon>
        <taxon>Bacillati</taxon>
        <taxon>Cyanobacteriota</taxon>
        <taxon>Cyanophyceae</taxon>
        <taxon>Oscillatoriophycideae</taxon>
        <taxon>Aerosakkonematales</taxon>
        <taxon>Aerosakkonemataceae</taxon>
        <taxon>Aerosakkonema</taxon>
    </lineage>
</organism>
<evidence type="ECO:0000313" key="4">
    <source>
        <dbReference type="Proteomes" id="UP000641646"/>
    </source>
</evidence>
<feature type="compositionally biased region" description="Basic and acidic residues" evidence="2">
    <location>
        <begin position="523"/>
        <end position="537"/>
    </location>
</feature>
<comment type="caution">
    <text evidence="3">The sequence shown here is derived from an EMBL/GenBank/DDBJ whole genome shotgun (WGS) entry which is preliminary data.</text>
</comment>
<reference evidence="3" key="1">
    <citation type="journal article" date="2015" name="ISME J.">
        <title>Draft Genome Sequence of Streptomyces incarnatus NRRL8089, which Produces the Nucleoside Antibiotic Sinefungin.</title>
        <authorList>
            <person name="Oshima K."/>
            <person name="Hattori M."/>
            <person name="Shimizu H."/>
            <person name="Fukuda K."/>
            <person name="Nemoto M."/>
            <person name="Inagaki K."/>
            <person name="Tamura T."/>
        </authorList>
    </citation>
    <scope>NUCLEOTIDE SEQUENCE</scope>
    <source>
        <strain evidence="3">FACHB-1375</strain>
    </source>
</reference>
<feature type="compositionally biased region" description="Polar residues" evidence="2">
    <location>
        <begin position="265"/>
        <end position="277"/>
    </location>
</feature>
<evidence type="ECO:0000256" key="2">
    <source>
        <dbReference type="SAM" id="MobiDB-lite"/>
    </source>
</evidence>